<dbReference type="SUPFAM" id="SSF54001">
    <property type="entry name" value="Cysteine proteinases"/>
    <property type="match status" value="1"/>
</dbReference>
<dbReference type="PROSITE" id="PS00973">
    <property type="entry name" value="USP_2"/>
    <property type="match status" value="1"/>
</dbReference>
<name>T1GT64_MEGSC</name>
<dbReference type="HOGENOM" id="CLU_757755_0_0_1"/>
<dbReference type="InterPro" id="IPR028889">
    <property type="entry name" value="USP"/>
</dbReference>
<sequence>MVKKKRQSDLHEGSSTESSEEMKTSSLAAENLCHHTKKAVDTNRLRKVLKPIGLQKTCSECDKNTTQTNGVGGEHGPDPSPDDEEKKLMYALYGIVEHSGGMYGGHYTAYVKVRPKLSPTDKRWKFLPQGSKAELDQEDEQKQKLEELCARQKARSLRNSMCQDAENDSDDLTTSSSSEPEEIDETEGAVGGQNFNDPENIEPPPGKWYYVSDSRVQEVPESTTSFEIQIKMSLKKCCCFDLKTGTIIIGGLDLVFAILSGLKSLFVKGNNNEYSSPIFELFVVTLCISAAILLLVGVKLERPRYFLFYIILKVIEIVLIGIIIILLLITIVALDEEDIKNNMNMRQYENLRLIFVFTEIFLIAIF</sequence>
<dbReference type="EMBL" id="CAQQ02144218">
    <property type="status" value="NOT_ANNOTATED_CDS"/>
    <property type="molecule type" value="Genomic_DNA"/>
</dbReference>
<dbReference type="EnsemblMetazoa" id="MESCA006885-RA">
    <property type="protein sequence ID" value="MESCA006885-PA"/>
    <property type="gene ID" value="MESCA006885"/>
</dbReference>
<accession>T1GT64</accession>
<dbReference type="GO" id="GO:0012505">
    <property type="term" value="C:endomembrane system"/>
    <property type="evidence" value="ECO:0007669"/>
    <property type="project" value="UniProtKB-SubCell"/>
</dbReference>
<evidence type="ECO:0000256" key="4">
    <source>
        <dbReference type="ARBA" id="ARBA00023136"/>
    </source>
</evidence>
<proteinExistence type="predicted"/>
<organism evidence="8 9">
    <name type="scientific">Megaselia scalaris</name>
    <name type="common">Humpbacked fly</name>
    <name type="synonym">Phora scalaris</name>
    <dbReference type="NCBI Taxonomy" id="36166"/>
    <lineage>
        <taxon>Eukaryota</taxon>
        <taxon>Metazoa</taxon>
        <taxon>Ecdysozoa</taxon>
        <taxon>Arthropoda</taxon>
        <taxon>Hexapoda</taxon>
        <taxon>Insecta</taxon>
        <taxon>Pterygota</taxon>
        <taxon>Neoptera</taxon>
        <taxon>Endopterygota</taxon>
        <taxon>Diptera</taxon>
        <taxon>Brachycera</taxon>
        <taxon>Muscomorpha</taxon>
        <taxon>Platypezoidea</taxon>
        <taxon>Phoridae</taxon>
        <taxon>Megaseliini</taxon>
        <taxon>Megaselia</taxon>
    </lineage>
</organism>
<dbReference type="PROSITE" id="PS50235">
    <property type="entry name" value="USP_3"/>
    <property type="match status" value="1"/>
</dbReference>
<keyword evidence="2 6" id="KW-0812">Transmembrane</keyword>
<evidence type="ECO:0000313" key="8">
    <source>
        <dbReference type="EnsemblMetazoa" id="MESCA006885-PA"/>
    </source>
</evidence>
<dbReference type="Gene3D" id="3.90.70.10">
    <property type="entry name" value="Cysteine proteinases"/>
    <property type="match status" value="1"/>
</dbReference>
<feature type="region of interest" description="Disordered" evidence="5">
    <location>
        <begin position="60"/>
        <end position="84"/>
    </location>
</feature>
<evidence type="ECO:0000256" key="2">
    <source>
        <dbReference type="ARBA" id="ARBA00022692"/>
    </source>
</evidence>
<feature type="transmembrane region" description="Helical" evidence="6">
    <location>
        <begin position="306"/>
        <end position="329"/>
    </location>
</feature>
<evidence type="ECO:0000256" key="1">
    <source>
        <dbReference type="ARBA" id="ARBA00004127"/>
    </source>
</evidence>
<dbReference type="Pfam" id="PF00443">
    <property type="entry name" value="UCH"/>
    <property type="match status" value="1"/>
</dbReference>
<dbReference type="AlphaFoldDB" id="T1GT64"/>
<dbReference type="InterPro" id="IPR051115">
    <property type="entry name" value="LAPTM_transporter"/>
</dbReference>
<evidence type="ECO:0000259" key="7">
    <source>
        <dbReference type="PROSITE" id="PS50235"/>
    </source>
</evidence>
<dbReference type="PANTHER" id="PTHR12479:SF10">
    <property type="entry name" value="LYSOSOMAL-ASSOCIATED TRANSMEMBRANE PROTEIN"/>
    <property type="match status" value="1"/>
</dbReference>
<dbReference type="InterPro" id="IPR018200">
    <property type="entry name" value="USP_CS"/>
</dbReference>
<keyword evidence="4 6" id="KW-0472">Membrane</keyword>
<protein>
    <recommendedName>
        <fullName evidence="7">USP domain-containing protein</fullName>
    </recommendedName>
</protein>
<keyword evidence="3 6" id="KW-1133">Transmembrane helix</keyword>
<feature type="transmembrane region" description="Helical" evidence="6">
    <location>
        <begin position="350"/>
        <end position="365"/>
    </location>
</feature>
<evidence type="ECO:0000256" key="6">
    <source>
        <dbReference type="SAM" id="Phobius"/>
    </source>
</evidence>
<evidence type="ECO:0000256" key="5">
    <source>
        <dbReference type="SAM" id="MobiDB-lite"/>
    </source>
</evidence>
<reference evidence="9" key="1">
    <citation type="submission" date="2013-02" db="EMBL/GenBank/DDBJ databases">
        <authorList>
            <person name="Hughes D."/>
        </authorList>
    </citation>
    <scope>NUCLEOTIDE SEQUENCE</scope>
    <source>
        <strain>Durham</strain>
        <strain evidence="9">NC isolate 2 -- Noor lab</strain>
    </source>
</reference>
<feature type="transmembrane region" description="Helical" evidence="6">
    <location>
        <begin position="245"/>
        <end position="266"/>
    </location>
</feature>
<dbReference type="EMBL" id="CAQQ02144220">
    <property type="status" value="NOT_ANNOTATED_CDS"/>
    <property type="molecule type" value="Genomic_DNA"/>
</dbReference>
<dbReference type="STRING" id="36166.T1GT64"/>
<dbReference type="GO" id="GO:0016579">
    <property type="term" value="P:protein deubiquitination"/>
    <property type="evidence" value="ECO:0007669"/>
    <property type="project" value="InterPro"/>
</dbReference>
<dbReference type="EMBL" id="CAQQ02144219">
    <property type="status" value="NOT_ANNOTATED_CDS"/>
    <property type="molecule type" value="Genomic_DNA"/>
</dbReference>
<keyword evidence="9" id="KW-1185">Reference proteome</keyword>
<feature type="region of interest" description="Disordered" evidence="5">
    <location>
        <begin position="1"/>
        <end position="30"/>
    </location>
</feature>
<dbReference type="GO" id="GO:0004843">
    <property type="term" value="F:cysteine-type deubiquitinase activity"/>
    <property type="evidence" value="ECO:0007669"/>
    <property type="project" value="InterPro"/>
</dbReference>
<evidence type="ECO:0000313" key="9">
    <source>
        <dbReference type="Proteomes" id="UP000015102"/>
    </source>
</evidence>
<dbReference type="PANTHER" id="PTHR12479">
    <property type="entry name" value="LYSOSOMAL-ASSOCIATED TRANSMEMBRANE PROTEIN"/>
    <property type="match status" value="1"/>
</dbReference>
<dbReference type="InterPro" id="IPR038765">
    <property type="entry name" value="Papain-like_cys_pep_sf"/>
</dbReference>
<dbReference type="GO" id="GO:0005765">
    <property type="term" value="C:lysosomal membrane"/>
    <property type="evidence" value="ECO:0007669"/>
    <property type="project" value="TreeGrafter"/>
</dbReference>
<evidence type="ECO:0000256" key="3">
    <source>
        <dbReference type="ARBA" id="ARBA00022989"/>
    </source>
</evidence>
<feature type="region of interest" description="Disordered" evidence="5">
    <location>
        <begin position="159"/>
        <end position="207"/>
    </location>
</feature>
<comment type="subcellular location">
    <subcellularLocation>
        <location evidence="1">Endomembrane system</location>
        <topology evidence="1">Multi-pass membrane protein</topology>
    </subcellularLocation>
</comment>
<feature type="transmembrane region" description="Helical" evidence="6">
    <location>
        <begin position="278"/>
        <end position="300"/>
    </location>
</feature>
<feature type="domain" description="USP" evidence="7">
    <location>
        <begin position="1"/>
        <end position="236"/>
    </location>
</feature>
<reference evidence="8" key="2">
    <citation type="submission" date="2015-06" db="UniProtKB">
        <authorList>
            <consortium name="EnsemblMetazoa"/>
        </authorList>
    </citation>
    <scope>IDENTIFICATION</scope>
</reference>
<dbReference type="InterPro" id="IPR001394">
    <property type="entry name" value="Peptidase_C19_UCH"/>
</dbReference>
<dbReference type="Proteomes" id="UP000015102">
    <property type="component" value="Unassembled WGS sequence"/>
</dbReference>